<name>A0ACB7YKX2_9ERIC</name>
<keyword evidence="2" id="KW-1185">Reference proteome</keyword>
<comment type="caution">
    <text evidence="1">The sequence shown here is derived from an EMBL/GenBank/DDBJ whole genome shotgun (WGS) entry which is preliminary data.</text>
</comment>
<accession>A0ACB7YKX2</accession>
<sequence length="1163" mass="127517">MATSTKPLLLFSLTFSLLVLLSSASSEANILLAFKSSIEDPTNSLSTWSNSTSTHYCNWTGITCTTSLPLSVSSLNLHNLNLSGEISSSLCQIPNLTHLNLANNFFNQTIPLHLSLCSSLESLNFSNNLIWGTIPDQISQLGALKILDLSKNHVEGKIPEAIGGLKKLQVLNLGGNLLSGSLPLAFGNFTELVVLDLSQNSLLVSEIPSDLGKLDKLEQLLLQSSGFYGSIPESFVGLVSLSILDLSQNNLTGGVPQNLGHFLTKLVSFDVSQNKLSGVFPNGICDATGLISLSLHTNLFNGSIPNNSINQCLKLERFQVQSNGFNGDFPNGLWSLPKIKLIRAENNRFSGEIPESISNAAQLEQVQVDNNSFSGKIPQGFGMVKSLYRFSASVNGFNGEIPPNFCDSPVMSIINLSHNSLSGKIPELINCKKIVSLALADNNLVGEIPPTLAELPVLTYLDLSDNSLTGSIPPELQNLKLALFNVSFNKLSGQVPFSLISGLPASFLQGNPDLCGSGLPNPCPDQNPGHKVGKISKLACALVFLALAVGILIVSIAFYMVRSAKRKSETGIWRSVFFYPLRVTEHDLMMAMDEKNAAGIGGVFGRIHIVALPSGELVAVKKMVNFGRQNSKALKTEIKTLAKIRHKNIIKILGFCHSDDSIFLIYEYLQKGSLRDLIGRPDFGLSWSDRVKIALGVAQGLAYLHRDYVPYTLHRNLKSRNIILDADFEPKLTDFALDRIVGEAAFQSSLASESAFSCYIAPEYEYCKKPTEQMDAYSFGVVLLELVTGRPAEQTESGADSLDVLKWVRRKINISNGAFQVLDPKIPNSSHQEMLGALDIALRCTSVMPEKRPSMTEVVRALQSLDSTTCLFNAEFSARDQGSFPVWPELDLLRSISLVFPSPPVLTHDHKTIYCDNEIWMDSFLGEWQWIPCVLCVLVRLSLMGTYSSRLFTSQLWSKILHKFKVCRSPGNWDHEISWATLHLKLKGFPAALQPSSSPPSSSSTSLLPPSSATRSKPRPTSAAVSVSSASPGPSSSCHRRHLRERPRWWCSVLVQAAVLACPRLWRRRWCSSRERQRDTLPALFRMSLAYGGGDEKSSSVWLAAAAAEPHEQPPVLTPSWQPPEVDSYKEKQIHHVLHLFSMVMGNRLLVIVGRALFYGGTP</sequence>
<dbReference type="Proteomes" id="UP000828048">
    <property type="component" value="Chromosome 11"/>
</dbReference>
<evidence type="ECO:0000313" key="1">
    <source>
        <dbReference type="EMBL" id="KAH7854026.1"/>
    </source>
</evidence>
<dbReference type="EMBL" id="CM037161">
    <property type="protein sequence ID" value="KAH7854026.1"/>
    <property type="molecule type" value="Genomic_DNA"/>
</dbReference>
<reference evidence="1 2" key="1">
    <citation type="journal article" date="2021" name="Hortic Res">
        <title>High-quality reference genome and annotation aids understanding of berry development for evergreen blueberry (Vaccinium darrowii).</title>
        <authorList>
            <person name="Yu J."/>
            <person name="Hulse-Kemp A.M."/>
            <person name="Babiker E."/>
            <person name="Staton M."/>
        </authorList>
    </citation>
    <scope>NUCLEOTIDE SEQUENCE [LARGE SCALE GENOMIC DNA]</scope>
    <source>
        <strain evidence="2">cv. NJ 8807/NJ 8810</strain>
        <tissue evidence="1">Young leaf</tissue>
    </source>
</reference>
<organism evidence="1 2">
    <name type="scientific">Vaccinium darrowii</name>
    <dbReference type="NCBI Taxonomy" id="229202"/>
    <lineage>
        <taxon>Eukaryota</taxon>
        <taxon>Viridiplantae</taxon>
        <taxon>Streptophyta</taxon>
        <taxon>Embryophyta</taxon>
        <taxon>Tracheophyta</taxon>
        <taxon>Spermatophyta</taxon>
        <taxon>Magnoliopsida</taxon>
        <taxon>eudicotyledons</taxon>
        <taxon>Gunneridae</taxon>
        <taxon>Pentapetalae</taxon>
        <taxon>asterids</taxon>
        <taxon>Ericales</taxon>
        <taxon>Ericaceae</taxon>
        <taxon>Vaccinioideae</taxon>
        <taxon>Vaccinieae</taxon>
        <taxon>Vaccinium</taxon>
    </lineage>
</organism>
<proteinExistence type="predicted"/>
<protein>
    <submittedName>
        <fullName evidence="1">Uncharacterized protein</fullName>
    </submittedName>
</protein>
<evidence type="ECO:0000313" key="2">
    <source>
        <dbReference type="Proteomes" id="UP000828048"/>
    </source>
</evidence>
<gene>
    <name evidence="1" type="ORF">Vadar_009269</name>
</gene>